<sequence>MATEADNLHHHHHQNFGVNWSCLELSPATEESQQDMSISQIMDCNSISFGRYASDTLAWEKYSAFSHNRCQEELEKFKSPGLVAQKKAYFEEYYKKIRVMKGLQAEQETTQTDPNQNGQEITAQEQNSVGFEASKEDIKPSNTRQEESVADVHRSKEENKHSNDYKIQVLDSHTTDTVNPSTGGINDGAEEDSYFDGNSGRASKDGEKRLCVSSRIAKHSMEGGSSSCSPSVKSTFKTTQKESLVSNEVKQGGSQLMMQGSSVRVKGTVSSAANRTKLDCKISKDVVKRSQKPNSSVCREIKSKEDVSLAPGKRITSKTASNIKSDRVQYRRQLSEVQSSTTVPRASLKTDKMVSLSSNIRGSLRKTNSTPKSFADRLPATPSVLTRSVQRSSKEITNISRLRKISVDKRSCDGFGQRSLGLSGHHSLPKSRESGNQGPKVMLKNLSDRNKSNQNTVLKCGPISSLKGKRQTKGIDEIVAGLEPKSVSSKGTSIQRASNLKPVNKIATSQSVDLMCNPRDSRYETSTFLFYFLVYYIGNFDRGCQFGVERLGGNRGRVMITAY</sequence>
<dbReference type="PANTHER" id="PTHR47067">
    <property type="entry name" value="TPX2 (TARGETING PROTEIN FOR XKLP2) PROTEIN FAMILY-RELATED"/>
    <property type="match status" value="1"/>
</dbReference>
<dbReference type="InterPro" id="IPR044216">
    <property type="entry name" value="WDL7"/>
</dbReference>
<evidence type="ECO:0000313" key="3">
    <source>
        <dbReference type="Proteomes" id="UP000657918"/>
    </source>
</evidence>
<dbReference type="EMBL" id="JADGMS010000019">
    <property type="protein sequence ID" value="KAF9661552.1"/>
    <property type="molecule type" value="Genomic_DNA"/>
</dbReference>
<keyword evidence="3" id="KW-1185">Reference proteome</keyword>
<comment type="caution">
    <text evidence="2">The sequence shown here is derived from an EMBL/GenBank/DDBJ whole genome shotgun (WGS) entry which is preliminary data.</text>
</comment>
<reference evidence="2 3" key="1">
    <citation type="submission" date="2020-10" db="EMBL/GenBank/DDBJ databases">
        <title>Plant Genome Project.</title>
        <authorList>
            <person name="Zhang R.-G."/>
        </authorList>
    </citation>
    <scope>NUCLEOTIDE SEQUENCE [LARGE SCALE GENOMIC DNA]</scope>
    <source>
        <strain evidence="2">FAFU-HL-1</strain>
        <tissue evidence="2">Leaf</tissue>
    </source>
</reference>
<feature type="compositionally biased region" description="Polar residues" evidence="1">
    <location>
        <begin position="171"/>
        <end position="184"/>
    </location>
</feature>
<name>A0A835MCP1_9ROSI</name>
<gene>
    <name evidence="2" type="ORF">SADUNF_Sadunf19G0080600</name>
</gene>
<dbReference type="PANTHER" id="PTHR47067:SF4">
    <property type="entry name" value="PROTEIN WVD2-LIKE 7 ISOFORM X1"/>
    <property type="match status" value="1"/>
</dbReference>
<organism evidence="2 3">
    <name type="scientific">Salix dunnii</name>
    <dbReference type="NCBI Taxonomy" id="1413687"/>
    <lineage>
        <taxon>Eukaryota</taxon>
        <taxon>Viridiplantae</taxon>
        <taxon>Streptophyta</taxon>
        <taxon>Embryophyta</taxon>
        <taxon>Tracheophyta</taxon>
        <taxon>Spermatophyta</taxon>
        <taxon>Magnoliopsida</taxon>
        <taxon>eudicotyledons</taxon>
        <taxon>Gunneridae</taxon>
        <taxon>Pentapetalae</taxon>
        <taxon>rosids</taxon>
        <taxon>fabids</taxon>
        <taxon>Malpighiales</taxon>
        <taxon>Salicaceae</taxon>
        <taxon>Saliceae</taxon>
        <taxon>Salix</taxon>
    </lineage>
</organism>
<dbReference type="AlphaFoldDB" id="A0A835MCP1"/>
<evidence type="ECO:0000256" key="1">
    <source>
        <dbReference type="SAM" id="MobiDB-lite"/>
    </source>
</evidence>
<accession>A0A835MCP1</accession>
<protein>
    <recommendedName>
        <fullName evidence="4">TPX2 C-terminal domain-containing protein</fullName>
    </recommendedName>
</protein>
<feature type="region of interest" description="Disordered" evidence="1">
    <location>
        <begin position="418"/>
        <end position="443"/>
    </location>
</feature>
<proteinExistence type="predicted"/>
<dbReference type="Proteomes" id="UP000657918">
    <property type="component" value="Unassembled WGS sequence"/>
</dbReference>
<dbReference type="OrthoDB" id="621651at2759"/>
<feature type="compositionally biased region" description="Basic and acidic residues" evidence="1">
    <location>
        <begin position="133"/>
        <end position="164"/>
    </location>
</feature>
<evidence type="ECO:0008006" key="4">
    <source>
        <dbReference type="Google" id="ProtNLM"/>
    </source>
</evidence>
<feature type="compositionally biased region" description="Polar residues" evidence="1">
    <location>
        <begin position="107"/>
        <end position="129"/>
    </location>
</feature>
<evidence type="ECO:0000313" key="2">
    <source>
        <dbReference type="EMBL" id="KAF9661552.1"/>
    </source>
</evidence>
<feature type="region of interest" description="Disordered" evidence="1">
    <location>
        <begin position="107"/>
        <end position="207"/>
    </location>
</feature>